<keyword evidence="2" id="KW-1185">Reference proteome</keyword>
<evidence type="ECO:0000313" key="1">
    <source>
        <dbReference type="EMBL" id="EIM31128.1"/>
    </source>
</evidence>
<dbReference type="PATRIC" id="fig|864069.3.peg.119"/>
<dbReference type="PANTHER" id="PTHR36455:SF1">
    <property type="entry name" value="BLR8292 PROTEIN"/>
    <property type="match status" value="1"/>
</dbReference>
<organism evidence="1 2">
    <name type="scientific">Microvirga lotononidis</name>
    <dbReference type="NCBI Taxonomy" id="864069"/>
    <lineage>
        <taxon>Bacteria</taxon>
        <taxon>Pseudomonadati</taxon>
        <taxon>Pseudomonadota</taxon>
        <taxon>Alphaproteobacteria</taxon>
        <taxon>Hyphomicrobiales</taxon>
        <taxon>Methylobacteriaceae</taxon>
        <taxon>Microvirga</taxon>
    </lineage>
</organism>
<dbReference type="EMBL" id="JH660633">
    <property type="protein sequence ID" value="EIM31128.1"/>
    <property type="molecule type" value="Genomic_DNA"/>
</dbReference>
<dbReference type="Pfam" id="PF05717">
    <property type="entry name" value="TnpB_IS66"/>
    <property type="match status" value="1"/>
</dbReference>
<dbReference type="OrthoDB" id="9801450at2"/>
<dbReference type="NCBIfam" id="NF033819">
    <property type="entry name" value="IS66_TnpB"/>
    <property type="match status" value="1"/>
</dbReference>
<accession>I4Z4I6</accession>
<dbReference type="PANTHER" id="PTHR36455">
    <property type="match status" value="1"/>
</dbReference>
<dbReference type="HOGENOM" id="CLU_128110_1_0_5"/>
<reference evidence="1 2" key="1">
    <citation type="submission" date="2012-02" db="EMBL/GenBank/DDBJ databases">
        <title>Improved High-Quality Draft sequence of Microvirga sp. WSM3557.</title>
        <authorList>
            <consortium name="US DOE Joint Genome Institute"/>
            <person name="Lucas S."/>
            <person name="Han J."/>
            <person name="Lapidus A."/>
            <person name="Cheng J.-F."/>
            <person name="Goodwin L."/>
            <person name="Pitluck S."/>
            <person name="Peters L."/>
            <person name="Zhang X."/>
            <person name="Detter J.C."/>
            <person name="Han C."/>
            <person name="Tapia R."/>
            <person name="Land M."/>
            <person name="Hauser L."/>
            <person name="Kyrpides N."/>
            <person name="Ivanova N."/>
            <person name="Pagani I."/>
            <person name="Brau L."/>
            <person name="Yates R."/>
            <person name="O'Hara G."/>
            <person name="Rui T."/>
            <person name="Howieson J."/>
            <person name="Reeve W."/>
            <person name="Woyke T."/>
        </authorList>
    </citation>
    <scope>NUCLEOTIDE SEQUENCE [LARGE SCALE GENOMIC DNA]</scope>
    <source>
        <strain evidence="1 2">WSM3557</strain>
    </source>
</reference>
<evidence type="ECO:0000313" key="2">
    <source>
        <dbReference type="Proteomes" id="UP000003947"/>
    </source>
</evidence>
<sequence length="117" mass="13211">MIQIAAGTKVYLACQPVDMRRGFDGLSAEVVNRMNADPYSGHLFLFRGKRGDYLKALYWDGTGLCLFAKRLEQGKFVWRSLVDGVLQMSAAQLALLVEGMDWRRTLMPERPPKPTMA</sequence>
<dbReference type="AlphaFoldDB" id="I4Z4I6"/>
<protein>
    <submittedName>
        <fullName evidence="1">Transposase</fullName>
    </submittedName>
</protein>
<dbReference type="STRING" id="864069.MicloDRAFT_00001160"/>
<gene>
    <name evidence="1" type="ORF">MicloDRAFT_00001160</name>
</gene>
<proteinExistence type="predicted"/>
<dbReference type="Proteomes" id="UP000003947">
    <property type="component" value="Unassembled WGS sequence"/>
</dbReference>
<dbReference type="eggNOG" id="COG3436">
    <property type="taxonomic scope" value="Bacteria"/>
</dbReference>
<dbReference type="RefSeq" id="WP_009488591.1">
    <property type="nucleotide sequence ID" value="NZ_CP141049.1"/>
</dbReference>
<dbReference type="InterPro" id="IPR008878">
    <property type="entry name" value="Transposase_IS66_Orf2"/>
</dbReference>
<name>I4Z4I6_9HYPH</name>